<protein>
    <recommendedName>
        <fullName evidence="1">DUF6314 domain-containing protein</fullName>
    </recommendedName>
</protein>
<dbReference type="EMBL" id="AAMT01000020">
    <property type="protein sequence ID" value="EAQ11036.1"/>
    <property type="molecule type" value="Genomic_DNA"/>
</dbReference>
<dbReference type="Proteomes" id="UP000002931">
    <property type="component" value="Unassembled WGS sequence"/>
</dbReference>
<accession>A3VKY6</accession>
<comment type="caution">
    <text evidence="2">The sequence shown here is derived from an EMBL/GenBank/DDBJ whole genome shotgun (WGS) entry which is preliminary data.</text>
</comment>
<dbReference type="STRING" id="314271.RB2654_05110"/>
<evidence type="ECO:0000313" key="2">
    <source>
        <dbReference type="EMBL" id="EAQ11036.1"/>
    </source>
</evidence>
<keyword evidence="3" id="KW-1185">Reference proteome</keyword>
<gene>
    <name evidence="2" type="ORF">RB2654_05110</name>
</gene>
<dbReference type="AlphaFoldDB" id="A3VKY6"/>
<reference evidence="2 3" key="1">
    <citation type="journal article" date="2010" name="J. Bacteriol.">
        <title>Genome sequences of Pelagibaca bermudensis HTCC2601T and Maritimibacter alkaliphilus HTCC2654T, the type strains of two marine Roseobacter genera.</title>
        <authorList>
            <person name="Thrash J.C."/>
            <person name="Cho J.C."/>
            <person name="Ferriera S."/>
            <person name="Johnson J."/>
            <person name="Vergin K.L."/>
            <person name="Giovannoni S.J."/>
        </authorList>
    </citation>
    <scope>NUCLEOTIDE SEQUENCE [LARGE SCALE GENOMIC DNA]</scope>
    <source>
        <strain evidence="2 3">HTCC2654</strain>
    </source>
</reference>
<feature type="domain" description="DUF6314" evidence="1">
    <location>
        <begin position="7"/>
        <end position="135"/>
    </location>
</feature>
<evidence type="ECO:0000259" key="1">
    <source>
        <dbReference type="Pfam" id="PF19834"/>
    </source>
</evidence>
<dbReference type="Pfam" id="PF19834">
    <property type="entry name" value="DUF6314"/>
    <property type="match status" value="1"/>
</dbReference>
<sequence length="138" mass="15859">MATLFDFEGRWRVARRIDDRMAGRAGRFEGVVTFAPDGVGLTCREVGELTFEGGTPFAATRTYLWRQGDGGVKVHFEDGRFFHRIGPDQAPVAQHWCDPDDYRVAYDFTLWPDWRATWEVTGPQKDYSMVSDFFRIAP</sequence>
<dbReference type="eggNOG" id="ENOG5032RWA">
    <property type="taxonomic scope" value="Bacteria"/>
</dbReference>
<organism evidence="2 3">
    <name type="scientific">Maritimibacter alkaliphilus HTCC2654</name>
    <dbReference type="NCBI Taxonomy" id="314271"/>
    <lineage>
        <taxon>Bacteria</taxon>
        <taxon>Pseudomonadati</taxon>
        <taxon>Pseudomonadota</taxon>
        <taxon>Alphaproteobacteria</taxon>
        <taxon>Rhodobacterales</taxon>
        <taxon>Roseobacteraceae</taxon>
        <taxon>Maritimibacter</taxon>
    </lineage>
</organism>
<name>A3VKY6_9RHOB</name>
<proteinExistence type="predicted"/>
<evidence type="ECO:0000313" key="3">
    <source>
        <dbReference type="Proteomes" id="UP000002931"/>
    </source>
</evidence>
<dbReference type="InterPro" id="IPR045632">
    <property type="entry name" value="DUF6314"/>
</dbReference>
<dbReference type="HOGENOM" id="CLU_093209_1_1_5"/>
<dbReference type="OrthoDB" id="7351979at2"/>
<dbReference type="RefSeq" id="WP_008329312.1">
    <property type="nucleotide sequence ID" value="NZ_CH902578.1"/>
</dbReference>